<evidence type="ECO:0000313" key="2">
    <source>
        <dbReference type="Proteomes" id="UP000242469"/>
    </source>
</evidence>
<sequence length="329" mass="37251">MPTAFRMPAVINRDDGQMRRIGFELEFTGLNVDEALVAMQRVLKAEVEQVSAAERKLKTDSGSYNLELDWALLKRTAAEAQQATDSDQPEPEWVGMVSQAAALLVPVEVVCPPLPLDKLDELDALVDMLRRSGAKGTSDSLVAALGVHINAELPALDAETITAYIVAYSLLQWWLVESHAVNIARKISPYVDLYPEAFIRELLEAPDTDLDWLFEHYLTHNATRNRALDLLPLLSHLDADRVQAKVPDDRIKSRPAFHYRLPNCEIENPAWSLANEWNKWWVVEQLAADAEARAELSQAWLQAYRPLLGVNRKQWVLQVDGWLQQRGWQ</sequence>
<protein>
    <submittedName>
        <fullName evidence="1">Amidoligase enzyme</fullName>
    </submittedName>
</protein>
<dbReference type="RefSeq" id="WP_091827118.1">
    <property type="nucleotide sequence ID" value="NZ_FNRJ01000011.1"/>
</dbReference>
<keyword evidence="1" id="KW-0436">Ligase</keyword>
<dbReference type="Pfam" id="PF12224">
    <property type="entry name" value="Amidoligase_2"/>
    <property type="match status" value="1"/>
</dbReference>
<organism evidence="1 2">
    <name type="scientific">Marinobacterium iners DSM 11526</name>
    <dbReference type="NCBI Taxonomy" id="1122198"/>
    <lineage>
        <taxon>Bacteria</taxon>
        <taxon>Pseudomonadati</taxon>
        <taxon>Pseudomonadota</taxon>
        <taxon>Gammaproteobacteria</taxon>
        <taxon>Oceanospirillales</taxon>
        <taxon>Oceanospirillaceae</taxon>
        <taxon>Marinobacterium</taxon>
    </lineage>
</organism>
<name>A0A1H4FL45_9GAMM</name>
<dbReference type="Proteomes" id="UP000242469">
    <property type="component" value="Unassembled WGS sequence"/>
</dbReference>
<dbReference type="STRING" id="1122198.SAMN02745729_11194"/>
<keyword evidence="2" id="KW-1185">Reference proteome</keyword>
<reference evidence="2" key="1">
    <citation type="submission" date="2016-10" db="EMBL/GenBank/DDBJ databases">
        <authorList>
            <person name="Varghese N."/>
            <person name="Submissions S."/>
        </authorList>
    </citation>
    <scope>NUCLEOTIDE SEQUENCE [LARGE SCALE GENOMIC DNA]</scope>
    <source>
        <strain evidence="2">DSM 11526</strain>
    </source>
</reference>
<dbReference type="OrthoDB" id="5597599at2"/>
<evidence type="ECO:0000313" key="1">
    <source>
        <dbReference type="EMBL" id="SEA97458.1"/>
    </source>
</evidence>
<dbReference type="EMBL" id="FNRJ01000011">
    <property type="protein sequence ID" value="SEA97458.1"/>
    <property type="molecule type" value="Genomic_DNA"/>
</dbReference>
<accession>A0A1H4FL45</accession>
<proteinExistence type="predicted"/>
<dbReference type="GO" id="GO:0016874">
    <property type="term" value="F:ligase activity"/>
    <property type="evidence" value="ECO:0007669"/>
    <property type="project" value="UniProtKB-KW"/>
</dbReference>
<dbReference type="AlphaFoldDB" id="A0A1H4FL45"/>
<dbReference type="InterPro" id="IPR022025">
    <property type="entry name" value="Amidoligase_2"/>
</dbReference>
<gene>
    <name evidence="1" type="ORF">SAMN02745729_11194</name>
</gene>